<protein>
    <submittedName>
        <fullName evidence="1">Uncharacterized protein</fullName>
    </submittedName>
</protein>
<reference evidence="1 2" key="1">
    <citation type="submission" date="2020-08" db="EMBL/GenBank/DDBJ databases">
        <title>Paraeoetvoesia sp. YC-7-48 draft genome sequence.</title>
        <authorList>
            <person name="Yao L."/>
        </authorList>
    </citation>
    <scope>NUCLEOTIDE SEQUENCE [LARGE SCALE GENOMIC DNA]</scope>
    <source>
        <strain evidence="2">YC-7-48</strain>
    </source>
</reference>
<keyword evidence="2" id="KW-1185">Reference proteome</keyword>
<comment type="caution">
    <text evidence="1">The sequence shown here is derived from an EMBL/GenBank/DDBJ whole genome shotgun (WGS) entry which is preliminary data.</text>
</comment>
<gene>
    <name evidence="1" type="ORF">GTU67_06710</name>
</gene>
<accession>A0A842HNY6</accession>
<sequence length="71" mass="8197">MNGSAKTFQDVIAKLHKAIASYHEGLVRIDREFHAPKKALNADQERNQEFRKSNWKLAFAKEWERNATAIA</sequence>
<name>A0A842HNY6_9BURK</name>
<dbReference type="AlphaFoldDB" id="A0A842HNY6"/>
<evidence type="ECO:0000313" key="1">
    <source>
        <dbReference type="EMBL" id="MBC2769604.1"/>
    </source>
</evidence>
<dbReference type="EMBL" id="JACJUU010000004">
    <property type="protein sequence ID" value="MBC2769604.1"/>
    <property type="molecule type" value="Genomic_DNA"/>
</dbReference>
<dbReference type="RefSeq" id="WP_185779335.1">
    <property type="nucleotide sequence ID" value="NZ_JACJUU010000004.1"/>
</dbReference>
<evidence type="ECO:0000313" key="2">
    <source>
        <dbReference type="Proteomes" id="UP000545386"/>
    </source>
</evidence>
<dbReference type="Proteomes" id="UP000545386">
    <property type="component" value="Unassembled WGS sequence"/>
</dbReference>
<proteinExistence type="predicted"/>
<organism evidence="1 2">
    <name type="scientific">Pusillimonas minor</name>
    <dbReference type="NCBI Taxonomy" id="2697024"/>
    <lineage>
        <taxon>Bacteria</taxon>
        <taxon>Pseudomonadati</taxon>
        <taxon>Pseudomonadota</taxon>
        <taxon>Betaproteobacteria</taxon>
        <taxon>Burkholderiales</taxon>
        <taxon>Alcaligenaceae</taxon>
        <taxon>Pusillimonas</taxon>
    </lineage>
</organism>